<sequence length="456" mass="52949">SEFEDETYSRSNSSVDCGYYGITKEECEARFCYWKPSEDPGAKWCMFKKDKEYTCAVDPATRIDCGYFGIQEKECVEKNCCWNPRDDVVGANYCYFRKVPCSGYKVVGSWKNDRRLIVDLKLIDDGCNNYGSDPKLLKFLVEYQTIDRLHVKIFDPERSRYEIPEDIVPIPPSEQIDSDPLYLFSYKENPFTFSVTRRSTGEQIINTNVPGMDSLTFEEQYMELSFQLPPDPYIYGLGEIVQTLRRNPRSTFQTLWSRDAATPFAENVYGVHPFYIEIRNGTAHGVFLRNSNGMDVSITPLKLNWKVIGGVFDFYFFLGPTPEDVIAQYTKVVGRPALPPYWALGYHQSRWGYNNLTVLSNVVENFRRNKIPLETIWTDLDYMDGFKDFTWHPTNYPRNEVAKFTKKLHENNQHYVVIVDPAIKIEAKYMAYEEGVKRGIFIKNTEGEDIVGKSWP</sequence>
<dbReference type="InterPro" id="IPR000519">
    <property type="entry name" value="P_trefoil_dom"/>
</dbReference>
<feature type="disulfide bond" evidence="7">
    <location>
        <begin position="65"/>
        <end position="80"/>
    </location>
</feature>
<comment type="similarity">
    <text evidence="2 8">Belongs to the glycosyl hydrolase 31 family.</text>
</comment>
<dbReference type="PANTHER" id="PTHR22762">
    <property type="entry name" value="ALPHA-GLUCOSIDASE"/>
    <property type="match status" value="1"/>
</dbReference>
<feature type="non-terminal residue" evidence="10">
    <location>
        <position position="1"/>
    </location>
</feature>
<dbReference type="OrthoDB" id="2405178at2759"/>
<evidence type="ECO:0000256" key="5">
    <source>
        <dbReference type="ARBA" id="ARBA00023180"/>
    </source>
</evidence>
<evidence type="ECO:0000256" key="7">
    <source>
        <dbReference type="PROSITE-ProRule" id="PRU00779"/>
    </source>
</evidence>
<feature type="disulfide bond" evidence="7">
    <location>
        <begin position="17"/>
        <end position="32"/>
    </location>
</feature>
<dbReference type="GO" id="GO:0005975">
    <property type="term" value="P:carbohydrate metabolic process"/>
    <property type="evidence" value="ECO:0007669"/>
    <property type="project" value="InterPro"/>
</dbReference>
<accession>A0A9N9I275</accession>
<dbReference type="CDD" id="cd14752">
    <property type="entry name" value="GH31_N"/>
    <property type="match status" value="1"/>
</dbReference>
<keyword evidence="3" id="KW-0472">Membrane</keyword>
<dbReference type="SUPFAM" id="SSF57492">
    <property type="entry name" value="Trefoil"/>
    <property type="match status" value="2"/>
</dbReference>
<evidence type="ECO:0000256" key="1">
    <source>
        <dbReference type="ARBA" id="ARBA00004370"/>
    </source>
</evidence>
<feature type="domain" description="P-type" evidence="9">
    <location>
        <begin position="1"/>
        <end position="49"/>
    </location>
</feature>
<organism evidence="10 11">
    <name type="scientific">Acaulospora morrowiae</name>
    <dbReference type="NCBI Taxonomy" id="94023"/>
    <lineage>
        <taxon>Eukaryota</taxon>
        <taxon>Fungi</taxon>
        <taxon>Fungi incertae sedis</taxon>
        <taxon>Mucoromycota</taxon>
        <taxon>Glomeromycotina</taxon>
        <taxon>Glomeromycetes</taxon>
        <taxon>Diversisporales</taxon>
        <taxon>Acaulosporaceae</taxon>
        <taxon>Acaulospora</taxon>
    </lineage>
</organism>
<keyword evidence="5" id="KW-0325">Glycoprotein</keyword>
<evidence type="ECO:0000259" key="9">
    <source>
        <dbReference type="PROSITE" id="PS51448"/>
    </source>
</evidence>
<feature type="non-terminal residue" evidence="10">
    <location>
        <position position="456"/>
    </location>
</feature>
<dbReference type="Pfam" id="PF01055">
    <property type="entry name" value="Glyco_hydro_31_2nd"/>
    <property type="match status" value="1"/>
</dbReference>
<dbReference type="SUPFAM" id="SSF74650">
    <property type="entry name" value="Galactose mutarotase-like"/>
    <property type="match status" value="1"/>
</dbReference>
<evidence type="ECO:0000256" key="8">
    <source>
        <dbReference type="RuleBase" id="RU361185"/>
    </source>
</evidence>
<evidence type="ECO:0000256" key="2">
    <source>
        <dbReference type="ARBA" id="ARBA00007806"/>
    </source>
</evidence>
<evidence type="ECO:0000313" key="11">
    <source>
        <dbReference type="Proteomes" id="UP000789342"/>
    </source>
</evidence>
<dbReference type="GO" id="GO:0016020">
    <property type="term" value="C:membrane"/>
    <property type="evidence" value="ECO:0007669"/>
    <property type="project" value="UniProtKB-SubCell"/>
</dbReference>
<dbReference type="Proteomes" id="UP000789342">
    <property type="component" value="Unassembled WGS sequence"/>
</dbReference>
<dbReference type="InterPro" id="IPR017853">
    <property type="entry name" value="GH"/>
</dbReference>
<dbReference type="Gene3D" id="4.10.110.10">
    <property type="entry name" value="Spasmolytic Protein, domain 1"/>
    <property type="match status" value="2"/>
</dbReference>
<dbReference type="CDD" id="cd00111">
    <property type="entry name" value="Trefoil"/>
    <property type="match status" value="2"/>
</dbReference>
<dbReference type="Gene3D" id="3.20.20.80">
    <property type="entry name" value="Glycosidases"/>
    <property type="match status" value="1"/>
</dbReference>
<feature type="disulfide bond" evidence="7">
    <location>
        <begin position="55"/>
        <end position="81"/>
    </location>
</feature>
<keyword evidence="8" id="KW-0326">Glycosidase</keyword>
<proteinExistence type="inferred from homology"/>
<comment type="caution">
    <text evidence="7">Lacks conserved residue(s) required for the propagation of feature annotation.</text>
</comment>
<name>A0A9N9I275_9GLOM</name>
<dbReference type="GO" id="GO:0004553">
    <property type="term" value="F:hydrolase activity, hydrolyzing O-glycosyl compounds"/>
    <property type="evidence" value="ECO:0007669"/>
    <property type="project" value="InterPro"/>
</dbReference>
<reference evidence="10" key="1">
    <citation type="submission" date="2021-06" db="EMBL/GenBank/DDBJ databases">
        <authorList>
            <person name="Kallberg Y."/>
            <person name="Tangrot J."/>
            <person name="Rosling A."/>
        </authorList>
    </citation>
    <scope>NUCLEOTIDE SEQUENCE</scope>
    <source>
        <strain evidence="10">CL551</strain>
    </source>
</reference>
<dbReference type="Pfam" id="PF13802">
    <property type="entry name" value="Gal_mutarotas_2"/>
    <property type="match status" value="1"/>
</dbReference>
<keyword evidence="11" id="KW-1185">Reference proteome</keyword>
<dbReference type="InterPro" id="IPR025887">
    <property type="entry name" value="Glyco_hydro_31_N_dom"/>
</dbReference>
<dbReference type="PROSITE" id="PS51448">
    <property type="entry name" value="P_TREFOIL_2"/>
    <property type="match status" value="2"/>
</dbReference>
<dbReference type="GO" id="GO:0030246">
    <property type="term" value="F:carbohydrate binding"/>
    <property type="evidence" value="ECO:0007669"/>
    <property type="project" value="InterPro"/>
</dbReference>
<evidence type="ECO:0000256" key="6">
    <source>
        <dbReference type="ARBA" id="ARBA00041343"/>
    </source>
</evidence>
<dbReference type="InterPro" id="IPR011013">
    <property type="entry name" value="Gal_mutarotase_sf_dom"/>
</dbReference>
<dbReference type="SUPFAM" id="SSF51445">
    <property type="entry name" value="(Trans)glycosidases"/>
    <property type="match status" value="1"/>
</dbReference>
<keyword evidence="4 7" id="KW-1015">Disulfide bond</keyword>
<dbReference type="InterPro" id="IPR044913">
    <property type="entry name" value="P_trefoil_dom_sf"/>
</dbReference>
<protein>
    <recommendedName>
        <fullName evidence="6">Maltase</fullName>
    </recommendedName>
</protein>
<dbReference type="Pfam" id="PF00088">
    <property type="entry name" value="Trefoil"/>
    <property type="match status" value="2"/>
</dbReference>
<comment type="subcellular location">
    <subcellularLocation>
        <location evidence="1">Membrane</location>
    </subcellularLocation>
</comment>
<dbReference type="SMART" id="SM00018">
    <property type="entry name" value="PD"/>
    <property type="match status" value="2"/>
</dbReference>
<feature type="domain" description="P-type" evidence="9">
    <location>
        <begin position="53"/>
        <end position="98"/>
    </location>
</feature>
<dbReference type="InterPro" id="IPR000322">
    <property type="entry name" value="Glyco_hydro_31_TIM"/>
</dbReference>
<dbReference type="Gene3D" id="2.60.40.1760">
    <property type="entry name" value="glycosyl hydrolase (family 31)"/>
    <property type="match status" value="1"/>
</dbReference>
<gene>
    <name evidence="10" type="ORF">AMORRO_LOCUS13089</name>
</gene>
<dbReference type="AlphaFoldDB" id="A0A9N9I275"/>
<keyword evidence="8" id="KW-0378">Hydrolase</keyword>
<evidence type="ECO:0000313" key="10">
    <source>
        <dbReference type="EMBL" id="CAG8717188.1"/>
    </source>
</evidence>
<dbReference type="PANTHER" id="PTHR22762:SF133">
    <property type="entry name" value="P-TYPE DOMAIN-CONTAINING PROTEIN"/>
    <property type="match status" value="1"/>
</dbReference>
<comment type="caution">
    <text evidence="10">The sequence shown here is derived from an EMBL/GenBank/DDBJ whole genome shotgun (WGS) entry which is preliminary data.</text>
</comment>
<evidence type="ECO:0000256" key="3">
    <source>
        <dbReference type="ARBA" id="ARBA00023136"/>
    </source>
</evidence>
<evidence type="ECO:0000256" key="4">
    <source>
        <dbReference type="ARBA" id="ARBA00023157"/>
    </source>
</evidence>
<dbReference type="EMBL" id="CAJVPV010021209">
    <property type="protein sequence ID" value="CAG8717188.1"/>
    <property type="molecule type" value="Genomic_DNA"/>
</dbReference>